<gene>
    <name evidence="3" type="ORF">AQ490_15980</name>
</gene>
<evidence type="ECO:0000256" key="2">
    <source>
        <dbReference type="SAM" id="MobiDB-lite"/>
    </source>
</evidence>
<accession>A0A0T6LWX2</accession>
<dbReference type="PANTHER" id="PTHR30289:SF1">
    <property type="entry name" value="PEBP (PHOSPHATIDYLETHANOLAMINE-BINDING PROTEIN) FAMILY PROTEIN"/>
    <property type="match status" value="1"/>
</dbReference>
<dbReference type="STRING" id="76728.AQ490_15980"/>
<dbReference type="OrthoDB" id="9797506at2"/>
<dbReference type="EMBL" id="LLZU01000005">
    <property type="protein sequence ID" value="KRV50564.1"/>
    <property type="molecule type" value="Genomic_DNA"/>
</dbReference>
<dbReference type="InterPro" id="IPR005247">
    <property type="entry name" value="YbhB_YbcL/LppC-like"/>
</dbReference>
<dbReference type="AlphaFoldDB" id="A0A0T6LWX2"/>
<dbReference type="InterPro" id="IPR036610">
    <property type="entry name" value="PEBP-like_sf"/>
</dbReference>
<dbReference type="NCBIfam" id="TIGR00481">
    <property type="entry name" value="YbhB/YbcL family Raf kinase inhibitor-like protein"/>
    <property type="match status" value="1"/>
</dbReference>
<evidence type="ECO:0000313" key="3">
    <source>
        <dbReference type="EMBL" id="KRV50564.1"/>
    </source>
</evidence>
<reference evidence="3 4" key="1">
    <citation type="submission" date="2015-10" db="EMBL/GenBank/DDBJ databases">
        <title>Draft genome sequence of pyrrolomycin-producing Streptomyces vitaminophilus.</title>
        <authorList>
            <person name="Graham D.E."/>
            <person name="Mahan K.M."/>
            <person name="Klingeman D.M."/>
            <person name="Hettich R.L."/>
            <person name="Parry R.J."/>
        </authorList>
    </citation>
    <scope>NUCLEOTIDE SEQUENCE [LARGE SCALE GENOMIC DNA]</scope>
    <source>
        <strain evidence="3 4">ATCC 31673</strain>
    </source>
</reference>
<dbReference type="RefSeq" id="WP_018381542.1">
    <property type="nucleotide sequence ID" value="NZ_LLZU01000005.1"/>
</dbReference>
<protein>
    <submittedName>
        <fullName evidence="3">Phosphatidylethanolamine-binding protein</fullName>
    </submittedName>
</protein>
<dbReference type="Proteomes" id="UP000050867">
    <property type="component" value="Unassembled WGS sequence"/>
</dbReference>
<dbReference type="Gene3D" id="3.90.280.10">
    <property type="entry name" value="PEBP-like"/>
    <property type="match status" value="1"/>
</dbReference>
<keyword evidence="4" id="KW-1185">Reference proteome</keyword>
<dbReference type="CDD" id="cd00865">
    <property type="entry name" value="PEBP_bact_arch"/>
    <property type="match status" value="1"/>
</dbReference>
<dbReference type="SUPFAM" id="SSF49777">
    <property type="entry name" value="PEBP-like"/>
    <property type="match status" value="1"/>
</dbReference>
<evidence type="ECO:0000313" key="4">
    <source>
        <dbReference type="Proteomes" id="UP000050867"/>
    </source>
</evidence>
<dbReference type="InterPro" id="IPR008914">
    <property type="entry name" value="PEBP"/>
</dbReference>
<dbReference type="PANTHER" id="PTHR30289">
    <property type="entry name" value="UNCHARACTERIZED PROTEIN YBCL-RELATED"/>
    <property type="match status" value="1"/>
</dbReference>
<evidence type="ECO:0000256" key="1">
    <source>
        <dbReference type="ARBA" id="ARBA00007120"/>
    </source>
</evidence>
<dbReference type="eggNOG" id="COG1881">
    <property type="taxonomic scope" value="Bacteria"/>
</dbReference>
<dbReference type="Pfam" id="PF01161">
    <property type="entry name" value="PBP"/>
    <property type="match status" value="1"/>
</dbReference>
<name>A0A0T6LWX2_WENVI</name>
<proteinExistence type="inferred from homology"/>
<comment type="caution">
    <text evidence="3">The sequence shown here is derived from an EMBL/GenBank/DDBJ whole genome shotgun (WGS) entry which is preliminary data.</text>
</comment>
<organism evidence="3 4">
    <name type="scientific">Wenjunlia vitaminophila</name>
    <name type="common">Streptomyces vitaminophilus</name>
    <dbReference type="NCBI Taxonomy" id="76728"/>
    <lineage>
        <taxon>Bacteria</taxon>
        <taxon>Bacillati</taxon>
        <taxon>Actinomycetota</taxon>
        <taxon>Actinomycetes</taxon>
        <taxon>Kitasatosporales</taxon>
        <taxon>Streptomycetaceae</taxon>
        <taxon>Wenjunlia</taxon>
    </lineage>
</organism>
<feature type="region of interest" description="Disordered" evidence="2">
    <location>
        <begin position="70"/>
        <end position="101"/>
    </location>
</feature>
<comment type="similarity">
    <text evidence="1">Belongs to the UPF0098 family.</text>
</comment>
<sequence>MAGIELLSAAFSDHTVIPRRYAKDGDNVSPPLTWSDIPEGTAELVLLCEDPDAPSGNFLHWLVTGIDPGSAGTEAGQTPLGGSPHTNGYRERGWGGPQPPTGDPAHRYFFHLYALPEPVSIPDGASADQVHDIVDNRQLASGTLVGLYQR</sequence>